<dbReference type="STRING" id="913774.A0A0C3GMU7"/>
<reference evidence="5" key="2">
    <citation type="submission" date="2015-01" db="EMBL/GenBank/DDBJ databases">
        <title>Evolutionary Origins and Diversification of the Mycorrhizal Mutualists.</title>
        <authorList>
            <consortium name="DOE Joint Genome Institute"/>
            <consortium name="Mycorrhizal Genomics Consortium"/>
            <person name="Kohler A."/>
            <person name="Kuo A."/>
            <person name="Nagy L.G."/>
            <person name="Floudas D."/>
            <person name="Copeland A."/>
            <person name="Barry K.W."/>
            <person name="Cichocki N."/>
            <person name="Veneault-Fourrey C."/>
            <person name="LaButti K."/>
            <person name="Lindquist E.A."/>
            <person name="Lipzen A."/>
            <person name="Lundell T."/>
            <person name="Morin E."/>
            <person name="Murat C."/>
            <person name="Riley R."/>
            <person name="Ohm R."/>
            <person name="Sun H."/>
            <person name="Tunlid A."/>
            <person name="Henrissat B."/>
            <person name="Grigoriev I.V."/>
            <person name="Hibbett D.S."/>
            <person name="Martin F."/>
        </authorList>
    </citation>
    <scope>NUCLEOTIDE SEQUENCE [LARGE SCALE GENOMIC DNA]</scope>
    <source>
        <strain evidence="5">Zn</strain>
    </source>
</reference>
<dbReference type="SUPFAM" id="SSF56801">
    <property type="entry name" value="Acetyl-CoA synthetase-like"/>
    <property type="match status" value="1"/>
</dbReference>
<dbReference type="InterPro" id="IPR013120">
    <property type="entry name" value="FAR_NAD-bd"/>
</dbReference>
<dbReference type="Gene3D" id="1.10.1200.10">
    <property type="entry name" value="ACP-like"/>
    <property type="match status" value="1"/>
</dbReference>
<name>A0A0C3GMU7_OIDMZ</name>
<dbReference type="PROSITE" id="PS50075">
    <property type="entry name" value="CARRIER"/>
    <property type="match status" value="1"/>
</dbReference>
<keyword evidence="1" id="KW-0596">Phosphopantetheine</keyword>
<evidence type="ECO:0000313" key="5">
    <source>
        <dbReference type="Proteomes" id="UP000054321"/>
    </source>
</evidence>
<dbReference type="InterPro" id="IPR045851">
    <property type="entry name" value="AMP-bd_C_sf"/>
</dbReference>
<sequence>MWFRFARSNLHRCTALNSAWFGGERAPQSLLDSFRDLSKTLPNLRVFNTYGPTEATISTVKGEADLRDPDLTVPVPSRILPNYAVYIIDDESRALPVGVPGEIVIGGAGVGKNEYLNRPDLTAKQFPADPFAPHDKEASGWGRMYYTGDYGRLDARGLLAIEGRIAGDAQVKVRGFRVELGEIEGVIIREGAGAVVAAVVTLHAGEGDHDGLLIAHIVAEDSKGKSEAQVAEIIERLGTRLAVSLPQYMIPANIIPIHEVPLTAHGKVDRKAVQALPLPEIKMSVTEREEQQKSLTVTERRLADIWATVLPAHSLGGKPLTVQTDFFLAGGNSLLLVKLQDAIKRALGDAPRLNKLMSATELGNMAALLESSGAAPDWDKEIALDFLDQVPSAWQARDSKSSTAGLRILITGATGSLGKRIVPHLAAFKHVAQIVVLARPAEGRDFTHLFPGIEDKVRVVATELPSLPVDDTELIEIDVILHVAADRNFWDGYGALKPVNVSAAKALAKLALRTGAALHFLSSGAVANYEAGSDINGLPRPDPADGYVSSKWVAERYLADVARQTGLQITAHRPTKTAIVEHPPADKLTEIEGTLVRSILFSSRSLGVRPDFTHVGGTFHVAPVEDVAAAIAAAASAGHQESEEKSLRMVNYPATASVRVEVMAARVSELLKLPENEVVQNLTAVPVLYWVGQAKRAGLLEWFFTSQELVVTDEEGRRVISRR</sequence>
<organism evidence="4 5">
    <name type="scientific">Oidiodendron maius (strain Zn)</name>
    <dbReference type="NCBI Taxonomy" id="913774"/>
    <lineage>
        <taxon>Eukaryota</taxon>
        <taxon>Fungi</taxon>
        <taxon>Dikarya</taxon>
        <taxon>Ascomycota</taxon>
        <taxon>Pezizomycotina</taxon>
        <taxon>Leotiomycetes</taxon>
        <taxon>Leotiomycetes incertae sedis</taxon>
        <taxon>Myxotrichaceae</taxon>
        <taxon>Oidiodendron</taxon>
    </lineage>
</organism>
<dbReference type="SUPFAM" id="SSF47336">
    <property type="entry name" value="ACP-like"/>
    <property type="match status" value="1"/>
</dbReference>
<dbReference type="InterPro" id="IPR009081">
    <property type="entry name" value="PP-bd_ACP"/>
</dbReference>
<dbReference type="EMBL" id="KN832903">
    <property type="protein sequence ID" value="KIM92884.1"/>
    <property type="molecule type" value="Genomic_DNA"/>
</dbReference>
<dbReference type="InterPro" id="IPR036736">
    <property type="entry name" value="ACP-like_sf"/>
</dbReference>
<dbReference type="AlphaFoldDB" id="A0A0C3GMU7"/>
<dbReference type="InterPro" id="IPR042099">
    <property type="entry name" value="ANL_N_sf"/>
</dbReference>
<feature type="domain" description="Carrier" evidence="3">
    <location>
        <begin position="293"/>
        <end position="373"/>
    </location>
</feature>
<dbReference type="InterPro" id="IPR000873">
    <property type="entry name" value="AMP-dep_synth/lig_dom"/>
</dbReference>
<dbReference type="SUPFAM" id="SSF51735">
    <property type="entry name" value="NAD(P)-binding Rossmann-fold domains"/>
    <property type="match status" value="1"/>
</dbReference>
<evidence type="ECO:0000256" key="2">
    <source>
        <dbReference type="ARBA" id="ARBA00022553"/>
    </source>
</evidence>
<dbReference type="Pfam" id="PF00550">
    <property type="entry name" value="PP-binding"/>
    <property type="match status" value="1"/>
</dbReference>
<dbReference type="Gene3D" id="3.40.50.12780">
    <property type="entry name" value="N-terminal domain of ligase-like"/>
    <property type="match status" value="1"/>
</dbReference>
<dbReference type="Gene3D" id="3.30.300.30">
    <property type="match status" value="1"/>
</dbReference>
<protein>
    <recommendedName>
        <fullName evidence="3">Carrier domain-containing protein</fullName>
    </recommendedName>
</protein>
<evidence type="ECO:0000313" key="4">
    <source>
        <dbReference type="EMBL" id="KIM92884.1"/>
    </source>
</evidence>
<keyword evidence="5" id="KW-1185">Reference proteome</keyword>
<reference evidence="4 5" key="1">
    <citation type="submission" date="2014-04" db="EMBL/GenBank/DDBJ databases">
        <authorList>
            <consortium name="DOE Joint Genome Institute"/>
            <person name="Kuo A."/>
            <person name="Martino E."/>
            <person name="Perotto S."/>
            <person name="Kohler A."/>
            <person name="Nagy L.G."/>
            <person name="Floudas D."/>
            <person name="Copeland A."/>
            <person name="Barry K.W."/>
            <person name="Cichocki N."/>
            <person name="Veneault-Fourrey C."/>
            <person name="LaButti K."/>
            <person name="Lindquist E.A."/>
            <person name="Lipzen A."/>
            <person name="Lundell T."/>
            <person name="Morin E."/>
            <person name="Murat C."/>
            <person name="Sun H."/>
            <person name="Tunlid A."/>
            <person name="Henrissat B."/>
            <person name="Grigoriev I.V."/>
            <person name="Hibbett D.S."/>
            <person name="Martin F."/>
            <person name="Nordberg H.P."/>
            <person name="Cantor M.N."/>
            <person name="Hua S.X."/>
        </authorList>
    </citation>
    <scope>NUCLEOTIDE SEQUENCE [LARGE SCALE GENOMIC DNA]</scope>
    <source>
        <strain evidence="4 5">Zn</strain>
    </source>
</reference>
<accession>A0A0C3GMU7</accession>
<evidence type="ECO:0000256" key="1">
    <source>
        <dbReference type="ARBA" id="ARBA00022450"/>
    </source>
</evidence>
<dbReference type="HOGENOM" id="CLU_000022_2_17_1"/>
<dbReference type="Pfam" id="PF00501">
    <property type="entry name" value="AMP-binding"/>
    <property type="match status" value="1"/>
</dbReference>
<dbReference type="Pfam" id="PF07993">
    <property type="entry name" value="NAD_binding_4"/>
    <property type="match status" value="1"/>
</dbReference>
<dbReference type="OrthoDB" id="329835at2759"/>
<proteinExistence type="predicted"/>
<keyword evidence="2" id="KW-0597">Phosphoprotein</keyword>
<evidence type="ECO:0000259" key="3">
    <source>
        <dbReference type="PROSITE" id="PS50075"/>
    </source>
</evidence>
<dbReference type="Gene3D" id="3.40.50.720">
    <property type="entry name" value="NAD(P)-binding Rossmann-like Domain"/>
    <property type="match status" value="1"/>
</dbReference>
<dbReference type="Proteomes" id="UP000054321">
    <property type="component" value="Unassembled WGS sequence"/>
</dbReference>
<dbReference type="InterPro" id="IPR036291">
    <property type="entry name" value="NAD(P)-bd_dom_sf"/>
</dbReference>
<dbReference type="PANTHER" id="PTHR44845:SF6">
    <property type="entry name" value="BETA-ALANINE-ACTIVATING ENZYME"/>
    <property type="match status" value="1"/>
</dbReference>
<gene>
    <name evidence="4" type="ORF">OIDMADRAFT_173662</name>
</gene>
<dbReference type="InParanoid" id="A0A0C3GMU7"/>
<dbReference type="PANTHER" id="PTHR44845">
    <property type="entry name" value="CARRIER DOMAIN-CONTAINING PROTEIN"/>
    <property type="match status" value="1"/>
</dbReference>